<dbReference type="Pfam" id="PF08238">
    <property type="entry name" value="Sel1"/>
    <property type="match status" value="10"/>
</dbReference>
<dbReference type="PANTHER" id="PTHR43628:SF1">
    <property type="entry name" value="CHITIN SYNTHASE REGULATORY FACTOR 2-RELATED"/>
    <property type="match status" value="1"/>
</dbReference>
<evidence type="ECO:0000313" key="2">
    <source>
        <dbReference type="Proteomes" id="UP000193642"/>
    </source>
</evidence>
<protein>
    <submittedName>
        <fullName evidence="1">HCP-like protein</fullName>
    </submittedName>
</protein>
<dbReference type="PANTHER" id="PTHR43628">
    <property type="entry name" value="ACTIVATOR OF C KINASE PROTEIN 1-RELATED"/>
    <property type="match status" value="1"/>
</dbReference>
<dbReference type="STRING" id="329046.A0A1Y2BS78"/>
<keyword evidence="2" id="KW-1185">Reference proteome</keyword>
<dbReference type="InterPro" id="IPR011990">
    <property type="entry name" value="TPR-like_helical_dom_sf"/>
</dbReference>
<comment type="caution">
    <text evidence="1">The sequence shown here is derived from an EMBL/GenBank/DDBJ whole genome shotgun (WGS) entry which is preliminary data.</text>
</comment>
<reference evidence="1 2" key="1">
    <citation type="submission" date="2016-07" db="EMBL/GenBank/DDBJ databases">
        <title>Pervasive Adenine N6-methylation of Active Genes in Fungi.</title>
        <authorList>
            <consortium name="DOE Joint Genome Institute"/>
            <person name="Mondo S.J."/>
            <person name="Dannebaum R.O."/>
            <person name="Kuo R.C."/>
            <person name="Labutti K."/>
            <person name="Haridas S."/>
            <person name="Kuo A."/>
            <person name="Salamov A."/>
            <person name="Ahrendt S.R."/>
            <person name="Lipzen A."/>
            <person name="Sullivan W."/>
            <person name="Andreopoulos W.B."/>
            <person name="Clum A."/>
            <person name="Lindquist E."/>
            <person name="Daum C."/>
            <person name="Ramamoorthy G.K."/>
            <person name="Gryganskyi A."/>
            <person name="Culley D."/>
            <person name="Magnuson J.K."/>
            <person name="James T.Y."/>
            <person name="O'Malley M.A."/>
            <person name="Stajich J.E."/>
            <person name="Spatafora J.W."/>
            <person name="Visel A."/>
            <person name="Grigoriev I.V."/>
        </authorList>
    </citation>
    <scope>NUCLEOTIDE SEQUENCE [LARGE SCALE GENOMIC DNA]</scope>
    <source>
        <strain evidence="1 2">JEL800</strain>
    </source>
</reference>
<dbReference type="EMBL" id="MCGO01000049">
    <property type="protein sequence ID" value="ORY37593.1"/>
    <property type="molecule type" value="Genomic_DNA"/>
</dbReference>
<organism evidence="1 2">
    <name type="scientific">Rhizoclosmatium globosum</name>
    <dbReference type="NCBI Taxonomy" id="329046"/>
    <lineage>
        <taxon>Eukaryota</taxon>
        <taxon>Fungi</taxon>
        <taxon>Fungi incertae sedis</taxon>
        <taxon>Chytridiomycota</taxon>
        <taxon>Chytridiomycota incertae sedis</taxon>
        <taxon>Chytridiomycetes</taxon>
        <taxon>Chytridiales</taxon>
        <taxon>Chytriomycetaceae</taxon>
        <taxon>Rhizoclosmatium</taxon>
    </lineage>
</organism>
<evidence type="ECO:0000313" key="1">
    <source>
        <dbReference type="EMBL" id="ORY37593.1"/>
    </source>
</evidence>
<dbReference type="InterPro" id="IPR006597">
    <property type="entry name" value="Sel1-like"/>
</dbReference>
<accession>A0A1Y2BS78</accession>
<dbReference type="OrthoDB" id="442451at2759"/>
<gene>
    <name evidence="1" type="ORF">BCR33DRAFT_447440</name>
</gene>
<sequence>MTDHVSVKFNLQKTPLLKKSIFYMWKTTSQFKTNLILDPVNHANVAAQLQLGLCYYLGKGVTKNLREAINVFHLIAKQGNADAQYYLGICHLDSVNVVEAVKWLRLSVKNRHSGAQYRLGMCCLNGLGIERNEVEAFRLLTLSSSQGNEDAQYQLGMCHLNGIGVQANLIESVKWFRQASDKGHVEARYQMGVCFFNRLDVENNVELARKWFQLSRNSESLYYLGLCSCIENDFATAAKYFRVSAEKGNALAQYRFGLCYYKGRGVKKDPLDAFKWFHMSATQGNDSAQYWLGMCYYNGHGVQKDLKEAVKWLELSAKQSNESAQYQLGIWFMNENKIEAAVKCFTLSAHKGKSEAQHKLGELHYRGVFFDKNLDQAIKFFHLAALQGHRGAKRGLALCWYNLAQPLPICHESTEYLSECPRQLCQNSGTCWRAKESLKVATMWFYFSLRGSDLVKLVHWRNQRSITASAVITHGSLMSSIQKHFDIL</sequence>
<dbReference type="InterPro" id="IPR052945">
    <property type="entry name" value="Mitotic_Regulator"/>
</dbReference>
<dbReference type="Gene3D" id="1.25.40.10">
    <property type="entry name" value="Tetratricopeptide repeat domain"/>
    <property type="match status" value="1"/>
</dbReference>
<name>A0A1Y2BS78_9FUNG</name>
<proteinExistence type="predicted"/>
<dbReference type="SUPFAM" id="SSF81901">
    <property type="entry name" value="HCP-like"/>
    <property type="match status" value="3"/>
</dbReference>
<dbReference type="AlphaFoldDB" id="A0A1Y2BS78"/>
<dbReference type="Proteomes" id="UP000193642">
    <property type="component" value="Unassembled WGS sequence"/>
</dbReference>
<dbReference type="SMART" id="SM00671">
    <property type="entry name" value="SEL1"/>
    <property type="match status" value="10"/>
</dbReference>